<dbReference type="InterPro" id="IPR011044">
    <property type="entry name" value="Quino_amine_DH_bsu"/>
</dbReference>
<sequence>MKRSQAQIIREYGPFPGVDAVHGLTYDGRQVWFATGGKLLALDPDSGATTREIEVAANAGTAFDGTHLYQIADGRIQKIEPGSGRVVSTIPAPGAGEDSGLAWAEGSLWVGVYRQRKIHQVDPADGRVLRTLSSDRYVTGVTWVDGQLWHGTWENDASELRRVDARTGDVLQSVEMPAGMGVSGLESDGAGRFFCGGGDSGKLRAVRRPAQEAGDAPAGKMPAESSAG</sequence>
<dbReference type="Pfam" id="PF13360">
    <property type="entry name" value="PQQ_2"/>
    <property type="match status" value="1"/>
</dbReference>
<evidence type="ECO:0000259" key="2">
    <source>
        <dbReference type="Pfam" id="PF13360"/>
    </source>
</evidence>
<evidence type="ECO:0000256" key="1">
    <source>
        <dbReference type="SAM" id="MobiDB-lite"/>
    </source>
</evidence>
<evidence type="ECO:0000313" key="4">
    <source>
        <dbReference type="Proteomes" id="UP001446337"/>
    </source>
</evidence>
<dbReference type="Proteomes" id="UP001446337">
    <property type="component" value="Chromosome"/>
</dbReference>
<dbReference type="EMBL" id="CP154792">
    <property type="protein sequence ID" value="XAN18603.1"/>
    <property type="molecule type" value="Genomic_DNA"/>
</dbReference>
<dbReference type="Gene3D" id="2.130.10.10">
    <property type="entry name" value="YVTN repeat-like/Quinoprotein amine dehydrogenase"/>
    <property type="match status" value="1"/>
</dbReference>
<organism evidence="3 4">
    <name type="scientific">Achromobacter denitrificans</name>
    <name type="common">Alcaligenes denitrificans</name>
    <dbReference type="NCBI Taxonomy" id="32002"/>
    <lineage>
        <taxon>Bacteria</taxon>
        <taxon>Pseudomonadati</taxon>
        <taxon>Pseudomonadota</taxon>
        <taxon>Betaproteobacteria</taxon>
        <taxon>Burkholderiales</taxon>
        <taxon>Alcaligenaceae</taxon>
        <taxon>Achromobacter</taxon>
    </lineage>
</organism>
<dbReference type="InterPro" id="IPR002372">
    <property type="entry name" value="PQQ_rpt_dom"/>
</dbReference>
<dbReference type="SUPFAM" id="SSF50969">
    <property type="entry name" value="YVTN repeat-like/Quinoprotein amine dehydrogenase"/>
    <property type="match status" value="1"/>
</dbReference>
<feature type="domain" description="Pyrrolo-quinoline quinone repeat" evidence="2">
    <location>
        <begin position="73"/>
        <end position="207"/>
    </location>
</feature>
<feature type="region of interest" description="Disordered" evidence="1">
    <location>
        <begin position="199"/>
        <end position="228"/>
    </location>
</feature>
<dbReference type="RefSeq" id="WP_088447765.1">
    <property type="nucleotide sequence ID" value="NZ_BLWG01000616.1"/>
</dbReference>
<evidence type="ECO:0000313" key="3">
    <source>
        <dbReference type="EMBL" id="XAN18603.1"/>
    </source>
</evidence>
<dbReference type="InterPro" id="IPR015943">
    <property type="entry name" value="WD40/YVTN_repeat-like_dom_sf"/>
</dbReference>
<accession>A0ABZ3G949</accession>
<gene>
    <name evidence="3" type="ORF">AAIK43_11310</name>
</gene>
<reference evidence="3 4" key="1">
    <citation type="submission" date="2024-05" db="EMBL/GenBank/DDBJ databases">
        <title>Achromobacter denitrificans. BP1, complete genome.</title>
        <authorList>
            <person name="Zhang B."/>
        </authorList>
    </citation>
    <scope>NUCLEOTIDE SEQUENCE [LARGE SCALE GENOMIC DNA]</scope>
    <source>
        <strain evidence="3 4">BP1</strain>
    </source>
</reference>
<protein>
    <submittedName>
        <fullName evidence="3">PQQ-binding-like beta-propeller repeat protein</fullName>
    </submittedName>
</protein>
<keyword evidence="4" id="KW-1185">Reference proteome</keyword>
<name>A0ABZ3G949_ACHDE</name>
<proteinExistence type="predicted"/>